<organism evidence="1 2">
    <name type="scientific">Fischerella major NIES-592</name>
    <dbReference type="NCBI Taxonomy" id="210994"/>
    <lineage>
        <taxon>Bacteria</taxon>
        <taxon>Bacillati</taxon>
        <taxon>Cyanobacteriota</taxon>
        <taxon>Cyanophyceae</taxon>
        <taxon>Nostocales</taxon>
        <taxon>Hapalosiphonaceae</taxon>
        <taxon>Fischerella</taxon>
    </lineage>
</organism>
<comment type="caution">
    <text evidence="1">The sequence shown here is derived from an EMBL/GenBank/DDBJ whole genome shotgun (WGS) entry which is preliminary data.</text>
</comment>
<keyword evidence="2" id="KW-1185">Reference proteome</keyword>
<dbReference type="EMBL" id="MRCA01000004">
    <property type="protein sequence ID" value="OKH14560.1"/>
    <property type="molecule type" value="Genomic_DNA"/>
</dbReference>
<dbReference type="Proteomes" id="UP000186391">
    <property type="component" value="Unassembled WGS sequence"/>
</dbReference>
<dbReference type="RefSeq" id="WP_009456953.1">
    <property type="nucleotide sequence ID" value="NZ_MRCA01000004.1"/>
</dbReference>
<dbReference type="OrthoDB" id="515661at2"/>
<accession>A0A1U7H0Y0</accession>
<name>A0A1U7H0Y0_9CYAN</name>
<evidence type="ECO:0000313" key="1">
    <source>
        <dbReference type="EMBL" id="OKH14560.1"/>
    </source>
</evidence>
<dbReference type="GeneID" id="35796282"/>
<evidence type="ECO:0000313" key="2">
    <source>
        <dbReference type="Proteomes" id="UP000186391"/>
    </source>
</evidence>
<dbReference type="AlphaFoldDB" id="A0A1U7H0Y0"/>
<reference evidence="1 2" key="1">
    <citation type="submission" date="2016-11" db="EMBL/GenBank/DDBJ databases">
        <title>Draft Genome Sequences of Nine Cyanobacterial Strains from Diverse Habitats.</title>
        <authorList>
            <person name="Zhu T."/>
            <person name="Hou S."/>
            <person name="Lu X."/>
            <person name="Hess W.R."/>
        </authorList>
    </citation>
    <scope>NUCLEOTIDE SEQUENCE [LARGE SCALE GENOMIC DNA]</scope>
    <source>
        <strain evidence="1 2">NIES-592</strain>
    </source>
</reference>
<gene>
    <name evidence="1" type="ORF">NIES592_10465</name>
</gene>
<protein>
    <submittedName>
        <fullName evidence="1">Uncharacterized protein</fullName>
    </submittedName>
</protein>
<proteinExistence type="predicted"/>
<sequence>MLKSRQPLVTQKVIVLHPAYVAGKLGVVCGEELLSNGRPTGRWLIQVDCTSERIIVSLPRDEFELLNQDAEQV</sequence>